<protein>
    <recommendedName>
        <fullName evidence="5">3-oxoacyl-[acyl-carrier protein] reductase</fullName>
    </recommendedName>
</protein>
<name>A0A239J1E8_9BACT</name>
<keyword evidence="4" id="KW-1185">Reference proteome</keyword>
<dbReference type="GO" id="GO:0016491">
    <property type="term" value="F:oxidoreductase activity"/>
    <property type="evidence" value="ECO:0007669"/>
    <property type="project" value="UniProtKB-KW"/>
</dbReference>
<evidence type="ECO:0008006" key="5">
    <source>
        <dbReference type="Google" id="ProtNLM"/>
    </source>
</evidence>
<accession>A0A239J1E8</accession>
<organism evidence="3 4">
    <name type="scientific">Granulicella rosea</name>
    <dbReference type="NCBI Taxonomy" id="474952"/>
    <lineage>
        <taxon>Bacteria</taxon>
        <taxon>Pseudomonadati</taxon>
        <taxon>Acidobacteriota</taxon>
        <taxon>Terriglobia</taxon>
        <taxon>Terriglobales</taxon>
        <taxon>Acidobacteriaceae</taxon>
        <taxon>Granulicella</taxon>
    </lineage>
</organism>
<sequence length="251" mass="26967">MAPSMPQIETQIDPTEHLLVLGASGAIGHAVCLAGLARGWMVTGAARAIPEIALEGLEEVTYLAVDPLSKHFEPEQLRTDTPYTAVCWAQGANLNDSVYNVDLDKHRQIYEANVVYILATMKALLEHDLLAPKARMVVISSIWQNLAKQSKLSYCVSKSALQGLVLSAAADLAVDGHLINAVLPGAIDTPMTRHNLHRDQIEALSAATGFGRMPTLTDVSSLVCFLCSPENTGITGQFIAADLGFSHVRIL</sequence>
<dbReference type="PROSITE" id="PS00061">
    <property type="entry name" value="ADH_SHORT"/>
    <property type="match status" value="1"/>
</dbReference>
<keyword evidence="2" id="KW-0560">Oxidoreductase</keyword>
<evidence type="ECO:0000313" key="3">
    <source>
        <dbReference type="EMBL" id="SNS98474.1"/>
    </source>
</evidence>
<dbReference type="CDD" id="cd05233">
    <property type="entry name" value="SDR_c"/>
    <property type="match status" value="1"/>
</dbReference>
<dbReference type="AlphaFoldDB" id="A0A239J1E8"/>
<dbReference type="InterPro" id="IPR002347">
    <property type="entry name" value="SDR_fam"/>
</dbReference>
<evidence type="ECO:0000256" key="2">
    <source>
        <dbReference type="ARBA" id="ARBA00023002"/>
    </source>
</evidence>
<dbReference type="EMBL" id="FZOU01000003">
    <property type="protein sequence ID" value="SNS98474.1"/>
    <property type="molecule type" value="Genomic_DNA"/>
</dbReference>
<dbReference type="PRINTS" id="PR00081">
    <property type="entry name" value="GDHRDH"/>
</dbReference>
<reference evidence="3 4" key="1">
    <citation type="submission" date="2017-06" db="EMBL/GenBank/DDBJ databases">
        <authorList>
            <person name="Kim H.J."/>
            <person name="Triplett B.A."/>
        </authorList>
    </citation>
    <scope>NUCLEOTIDE SEQUENCE [LARGE SCALE GENOMIC DNA]</scope>
    <source>
        <strain evidence="3 4">DSM 18704</strain>
    </source>
</reference>
<gene>
    <name evidence="3" type="ORF">SAMN05421770_103342</name>
</gene>
<dbReference type="PANTHER" id="PTHR24321:SF8">
    <property type="entry name" value="ESTRADIOL 17-BETA-DEHYDROGENASE 8-RELATED"/>
    <property type="match status" value="1"/>
</dbReference>
<evidence type="ECO:0000256" key="1">
    <source>
        <dbReference type="ARBA" id="ARBA00006484"/>
    </source>
</evidence>
<proteinExistence type="inferred from homology"/>
<dbReference type="InterPro" id="IPR036291">
    <property type="entry name" value="NAD(P)-bd_dom_sf"/>
</dbReference>
<comment type="similarity">
    <text evidence="1">Belongs to the short-chain dehydrogenases/reductases (SDR) family.</text>
</comment>
<evidence type="ECO:0000313" key="4">
    <source>
        <dbReference type="Proteomes" id="UP000198356"/>
    </source>
</evidence>
<dbReference type="Proteomes" id="UP000198356">
    <property type="component" value="Unassembled WGS sequence"/>
</dbReference>
<dbReference type="PANTHER" id="PTHR24321">
    <property type="entry name" value="DEHYDROGENASES, SHORT CHAIN"/>
    <property type="match status" value="1"/>
</dbReference>
<dbReference type="SUPFAM" id="SSF51735">
    <property type="entry name" value="NAD(P)-binding Rossmann-fold domains"/>
    <property type="match status" value="1"/>
</dbReference>
<dbReference type="Gene3D" id="3.40.50.720">
    <property type="entry name" value="NAD(P)-binding Rossmann-like Domain"/>
    <property type="match status" value="1"/>
</dbReference>
<dbReference type="Pfam" id="PF13561">
    <property type="entry name" value="adh_short_C2"/>
    <property type="match status" value="1"/>
</dbReference>
<dbReference type="InterPro" id="IPR020904">
    <property type="entry name" value="Sc_DH/Rdtase_CS"/>
</dbReference>